<dbReference type="InterPro" id="IPR001829">
    <property type="entry name" value="Pili_assmbl_chaperone_bac"/>
</dbReference>
<dbReference type="SUPFAM" id="SSF49584">
    <property type="entry name" value="Periplasmic chaperone C-domain"/>
    <property type="match status" value="1"/>
</dbReference>
<dbReference type="InterPro" id="IPR008962">
    <property type="entry name" value="PapD-like_sf"/>
</dbReference>
<dbReference type="SUPFAM" id="SSF49354">
    <property type="entry name" value="PapD-like"/>
    <property type="match status" value="1"/>
</dbReference>
<keyword evidence="4" id="KW-0732">Signal</keyword>
<dbReference type="InterPro" id="IPR018046">
    <property type="entry name" value="Pili_assmbl_chaperone_CS"/>
</dbReference>
<evidence type="ECO:0000256" key="4">
    <source>
        <dbReference type="ARBA" id="ARBA00022729"/>
    </source>
</evidence>
<evidence type="ECO:0000256" key="3">
    <source>
        <dbReference type="ARBA" id="ARBA00022558"/>
    </source>
</evidence>
<dbReference type="PRINTS" id="PR00969">
    <property type="entry name" value="CHAPERONPILI"/>
</dbReference>
<dbReference type="Gene3D" id="2.60.40.10">
    <property type="entry name" value="Immunoglobulins"/>
    <property type="match status" value="2"/>
</dbReference>
<keyword evidence="5" id="KW-0574">Periplasm</keyword>
<accession>A0A344UM06</accession>
<evidence type="ECO:0000256" key="8">
    <source>
        <dbReference type="RuleBase" id="RU003918"/>
    </source>
</evidence>
<dbReference type="GO" id="GO:0071555">
    <property type="term" value="P:cell wall organization"/>
    <property type="evidence" value="ECO:0007669"/>
    <property type="project" value="InterPro"/>
</dbReference>
<dbReference type="InterPro" id="IPR013783">
    <property type="entry name" value="Ig-like_fold"/>
</dbReference>
<evidence type="ECO:0000256" key="2">
    <source>
        <dbReference type="ARBA" id="ARBA00007399"/>
    </source>
</evidence>
<dbReference type="InterPro" id="IPR016148">
    <property type="entry name" value="Pili_assmbl_chaperone_C"/>
</dbReference>
<protein>
    <submittedName>
        <fullName evidence="11">Molecular chaperone</fullName>
    </submittedName>
</protein>
<evidence type="ECO:0000313" key="12">
    <source>
        <dbReference type="Proteomes" id="UP000252038"/>
    </source>
</evidence>
<dbReference type="InterPro" id="IPR036316">
    <property type="entry name" value="Pili_assmbl_chap_C_dom_sf"/>
</dbReference>
<evidence type="ECO:0000256" key="1">
    <source>
        <dbReference type="ARBA" id="ARBA00004418"/>
    </source>
</evidence>
<evidence type="ECO:0000256" key="5">
    <source>
        <dbReference type="ARBA" id="ARBA00022764"/>
    </source>
</evidence>
<dbReference type="OrthoDB" id="9131059at2"/>
<dbReference type="FunFam" id="2.60.40.10:FF:000458">
    <property type="entry name" value="Molecular chaperone FimC"/>
    <property type="match status" value="1"/>
</dbReference>
<dbReference type="KEGG" id="chrb:DK843_19585"/>
<dbReference type="PANTHER" id="PTHR30251:SF2">
    <property type="entry name" value="FIMBRIAL CHAPERONE YADV-RELATED"/>
    <property type="match status" value="1"/>
</dbReference>
<dbReference type="KEGG" id="chri:DK842_14015"/>
<feature type="domain" description="Pili assembly chaperone C-terminal" evidence="10">
    <location>
        <begin position="174"/>
        <end position="232"/>
    </location>
</feature>
<keyword evidence="3" id="KW-1029">Fimbrium biogenesis</keyword>
<dbReference type="InterPro" id="IPR016147">
    <property type="entry name" value="Pili_assmbl_chaperone_N"/>
</dbReference>
<dbReference type="PANTHER" id="PTHR30251">
    <property type="entry name" value="PILUS ASSEMBLY CHAPERONE"/>
    <property type="match status" value="1"/>
</dbReference>
<keyword evidence="6 8" id="KW-0143">Chaperone</keyword>
<keyword evidence="7" id="KW-0393">Immunoglobulin domain</keyword>
<comment type="similarity">
    <text evidence="2 8">Belongs to the periplasmic pilus chaperone family.</text>
</comment>
<dbReference type="AlphaFoldDB" id="A0A344UM06"/>
<dbReference type="EMBL" id="CP029554">
    <property type="protein sequence ID" value="AXE36304.1"/>
    <property type="molecule type" value="Genomic_DNA"/>
</dbReference>
<name>A0A344UM06_9NEIS</name>
<evidence type="ECO:0000256" key="6">
    <source>
        <dbReference type="ARBA" id="ARBA00023186"/>
    </source>
</evidence>
<sequence>MNKESNMNKLQRGLGLAGMLAALALPMAAKANILLDRTRVIYLEQDKNVSMVLTNKNSEQPFLVQSWLSDGDGKRLASPFLVLPPLQRIEAAEKGVVRLTRIPDNALPLDRESLFYLNIQEIPPKSDKENVLQLAIKSRIKVFYRPKDAQLPRGENPAKQLQPAFDAASGKLVLKNPSPYYITLTGISLPGDKSPRDLNGQMVPPKGEASIPLKALPASLKLSNINDYGAQDTYTFACSAGACRYQEDKQ</sequence>
<gene>
    <name evidence="11" type="ORF">DK843_19585</name>
</gene>
<evidence type="ECO:0000259" key="10">
    <source>
        <dbReference type="Pfam" id="PF02753"/>
    </source>
</evidence>
<reference evidence="11 12" key="1">
    <citation type="submission" date="2018-05" db="EMBL/GenBank/DDBJ databases">
        <title>Genome sequencing, assembly and analysis of the novel insecticidal bacterium, Chromobacterium phragmitis.</title>
        <authorList>
            <person name="Sparks M.E."/>
            <person name="Blackburn M.B."/>
            <person name="Gundersen-Rindal D.E."/>
        </authorList>
    </citation>
    <scope>NUCLEOTIDE SEQUENCE [LARGE SCALE GENOMIC DNA]</scope>
    <source>
        <strain evidence="11">IIBBL 274-1</strain>
    </source>
</reference>
<dbReference type="Proteomes" id="UP000252038">
    <property type="component" value="Chromosome"/>
</dbReference>
<evidence type="ECO:0000313" key="11">
    <source>
        <dbReference type="EMBL" id="AXE36304.1"/>
    </source>
</evidence>
<dbReference type="PROSITE" id="PS00635">
    <property type="entry name" value="PILI_CHAPERONE"/>
    <property type="match status" value="1"/>
</dbReference>
<dbReference type="Pfam" id="PF02753">
    <property type="entry name" value="PapD_C"/>
    <property type="match status" value="1"/>
</dbReference>
<dbReference type="Pfam" id="PF00345">
    <property type="entry name" value="PapD_N"/>
    <property type="match status" value="1"/>
</dbReference>
<comment type="subcellular location">
    <subcellularLocation>
        <location evidence="1 8">Periplasm</location>
    </subcellularLocation>
</comment>
<proteinExistence type="inferred from homology"/>
<dbReference type="GO" id="GO:0030288">
    <property type="term" value="C:outer membrane-bounded periplasmic space"/>
    <property type="evidence" value="ECO:0007669"/>
    <property type="project" value="InterPro"/>
</dbReference>
<organism evidence="11 12">
    <name type="scientific">Chromobacterium phragmitis</name>
    <dbReference type="NCBI Taxonomy" id="2202141"/>
    <lineage>
        <taxon>Bacteria</taxon>
        <taxon>Pseudomonadati</taxon>
        <taxon>Pseudomonadota</taxon>
        <taxon>Betaproteobacteria</taxon>
        <taxon>Neisseriales</taxon>
        <taxon>Chromobacteriaceae</taxon>
        <taxon>Chromobacterium</taxon>
    </lineage>
</organism>
<evidence type="ECO:0000256" key="7">
    <source>
        <dbReference type="ARBA" id="ARBA00023319"/>
    </source>
</evidence>
<feature type="domain" description="Pili assembly chaperone N-terminal" evidence="9">
    <location>
        <begin position="34"/>
        <end position="148"/>
    </location>
</feature>
<dbReference type="InterPro" id="IPR050643">
    <property type="entry name" value="Periplasmic_pilus_chap"/>
</dbReference>
<evidence type="ECO:0000259" key="9">
    <source>
        <dbReference type="Pfam" id="PF00345"/>
    </source>
</evidence>